<gene>
    <name evidence="2" type="ordered locus">Slit_1635</name>
</gene>
<keyword evidence="1" id="KW-0472">Membrane</keyword>
<proteinExistence type="predicted"/>
<sequence>MKNLLSVASFTALGLIIGYAIFGKWAGEYVSLQTLFSFGGNAFHRAFQSVSGIDDMRNKILLCGAAGAVAGVLLTFRMKK</sequence>
<keyword evidence="3" id="KW-1185">Reference proteome</keyword>
<keyword evidence="1" id="KW-0812">Transmembrane</keyword>
<accession>D5CSD2</accession>
<dbReference type="OrthoDB" id="9554339at2"/>
<evidence type="ECO:0000313" key="2">
    <source>
        <dbReference type="EMBL" id="ADE11868.1"/>
    </source>
</evidence>
<keyword evidence="1" id="KW-1133">Transmembrane helix</keyword>
<evidence type="ECO:0000313" key="3">
    <source>
        <dbReference type="Proteomes" id="UP000001625"/>
    </source>
</evidence>
<evidence type="ECO:0000256" key="1">
    <source>
        <dbReference type="SAM" id="Phobius"/>
    </source>
</evidence>
<dbReference type="AlphaFoldDB" id="D5CSD2"/>
<protein>
    <submittedName>
        <fullName evidence="2">Uncharacterized protein</fullName>
    </submittedName>
</protein>
<dbReference type="Proteomes" id="UP000001625">
    <property type="component" value="Chromosome"/>
</dbReference>
<dbReference type="RefSeq" id="WP_013029766.1">
    <property type="nucleotide sequence ID" value="NC_013959.1"/>
</dbReference>
<organism evidence="2 3">
    <name type="scientific">Sideroxydans lithotrophicus (strain ES-1)</name>
    <dbReference type="NCBI Taxonomy" id="580332"/>
    <lineage>
        <taxon>Bacteria</taxon>
        <taxon>Pseudomonadati</taxon>
        <taxon>Pseudomonadota</taxon>
        <taxon>Betaproteobacteria</taxon>
        <taxon>Nitrosomonadales</taxon>
        <taxon>Gallionellaceae</taxon>
        <taxon>Sideroxydans</taxon>
    </lineage>
</organism>
<dbReference type="STRING" id="580332.Slit_1635"/>
<dbReference type="HOGENOM" id="CLU_2587814_0_0_4"/>
<reference evidence="2 3" key="1">
    <citation type="submission" date="2010-03" db="EMBL/GenBank/DDBJ databases">
        <title>Complete sequence of Sideroxydans lithotrophicus ES-1.</title>
        <authorList>
            <consortium name="US DOE Joint Genome Institute"/>
            <person name="Lucas S."/>
            <person name="Copeland A."/>
            <person name="Lapidus A."/>
            <person name="Cheng J.-F."/>
            <person name="Bruce D."/>
            <person name="Goodwin L."/>
            <person name="Pitluck S."/>
            <person name="Munk A.C."/>
            <person name="Detter J.C."/>
            <person name="Han C."/>
            <person name="Tapia R."/>
            <person name="Larimer F."/>
            <person name="Land M."/>
            <person name="Hauser L."/>
            <person name="Kyrpides N."/>
            <person name="Ivanova N."/>
            <person name="Emerson D."/>
            <person name="Woyke T."/>
        </authorList>
    </citation>
    <scope>NUCLEOTIDE SEQUENCE [LARGE SCALE GENOMIC DNA]</scope>
    <source>
        <strain evidence="2 3">ES-1</strain>
    </source>
</reference>
<dbReference type="EMBL" id="CP001965">
    <property type="protein sequence ID" value="ADE11868.1"/>
    <property type="molecule type" value="Genomic_DNA"/>
</dbReference>
<name>D5CSD2_SIDLE</name>
<dbReference type="KEGG" id="slt:Slit_1635"/>
<feature type="transmembrane region" description="Helical" evidence="1">
    <location>
        <begin position="59"/>
        <end position="76"/>
    </location>
</feature>